<keyword evidence="1" id="KW-1133">Transmembrane helix</keyword>
<keyword evidence="1" id="KW-0812">Transmembrane</keyword>
<name>A0A8H5F5L6_9AGAR</name>
<gene>
    <name evidence="2" type="ORF">D9619_011094</name>
</gene>
<dbReference type="AlphaFoldDB" id="A0A8H5F5L6"/>
<proteinExistence type="predicted"/>
<evidence type="ECO:0000313" key="2">
    <source>
        <dbReference type="EMBL" id="KAF5324103.1"/>
    </source>
</evidence>
<dbReference type="EMBL" id="JAACJJ010000016">
    <property type="protein sequence ID" value="KAF5324103.1"/>
    <property type="molecule type" value="Genomic_DNA"/>
</dbReference>
<feature type="transmembrane region" description="Helical" evidence="1">
    <location>
        <begin position="106"/>
        <end position="130"/>
    </location>
</feature>
<protein>
    <submittedName>
        <fullName evidence="2">Uncharacterized protein</fullName>
    </submittedName>
</protein>
<evidence type="ECO:0000256" key="1">
    <source>
        <dbReference type="SAM" id="Phobius"/>
    </source>
</evidence>
<reference evidence="2 3" key="1">
    <citation type="journal article" date="2020" name="ISME J.">
        <title>Uncovering the hidden diversity of litter-decomposition mechanisms in mushroom-forming fungi.</title>
        <authorList>
            <person name="Floudas D."/>
            <person name="Bentzer J."/>
            <person name="Ahren D."/>
            <person name="Johansson T."/>
            <person name="Persson P."/>
            <person name="Tunlid A."/>
        </authorList>
    </citation>
    <scope>NUCLEOTIDE SEQUENCE [LARGE SCALE GENOMIC DNA]</scope>
    <source>
        <strain evidence="2 3">CBS 101986</strain>
    </source>
</reference>
<evidence type="ECO:0000313" key="3">
    <source>
        <dbReference type="Proteomes" id="UP000567179"/>
    </source>
</evidence>
<comment type="caution">
    <text evidence="2">The sequence shown here is derived from an EMBL/GenBank/DDBJ whole genome shotgun (WGS) entry which is preliminary data.</text>
</comment>
<sequence length="136" mass="15189">MRIYVQAADHSHALVNDSTEAESASISVVDVKNTTAVLVYGRDEVVLMMAGEPSFRAMKLSNSGHGRQYRRSFAMEKAIPPRPPPRMWFSSATLDIYMMFSTLLRLYAACVILLIYLRIFALGCILLVSLCARSQP</sequence>
<accession>A0A8H5F5L6</accession>
<keyword evidence="1" id="KW-0472">Membrane</keyword>
<keyword evidence="3" id="KW-1185">Reference proteome</keyword>
<dbReference type="Proteomes" id="UP000567179">
    <property type="component" value="Unassembled WGS sequence"/>
</dbReference>
<organism evidence="2 3">
    <name type="scientific">Psilocybe cf. subviscida</name>
    <dbReference type="NCBI Taxonomy" id="2480587"/>
    <lineage>
        <taxon>Eukaryota</taxon>
        <taxon>Fungi</taxon>
        <taxon>Dikarya</taxon>
        <taxon>Basidiomycota</taxon>
        <taxon>Agaricomycotina</taxon>
        <taxon>Agaricomycetes</taxon>
        <taxon>Agaricomycetidae</taxon>
        <taxon>Agaricales</taxon>
        <taxon>Agaricineae</taxon>
        <taxon>Strophariaceae</taxon>
        <taxon>Psilocybe</taxon>
    </lineage>
</organism>